<organism evidence="1 2">
    <name type="scientific">Methylopila musalis</name>
    <dbReference type="NCBI Taxonomy" id="1134781"/>
    <lineage>
        <taxon>Bacteria</taxon>
        <taxon>Pseudomonadati</taxon>
        <taxon>Pseudomonadota</taxon>
        <taxon>Alphaproteobacteria</taxon>
        <taxon>Hyphomicrobiales</taxon>
        <taxon>Methylopilaceae</taxon>
        <taxon>Methylopila</taxon>
    </lineage>
</organism>
<protein>
    <submittedName>
        <fullName evidence="1">ELM1/GtrOC1 family putative glycosyltransferase</fullName>
    </submittedName>
</protein>
<dbReference type="InterPro" id="IPR009367">
    <property type="entry name" value="Elm1-like"/>
</dbReference>
<evidence type="ECO:0000313" key="2">
    <source>
        <dbReference type="Proteomes" id="UP001597171"/>
    </source>
</evidence>
<dbReference type="EMBL" id="JBHTMX010000214">
    <property type="protein sequence ID" value="MFD1333374.1"/>
    <property type="molecule type" value="Genomic_DNA"/>
</dbReference>
<dbReference type="RefSeq" id="WP_378776874.1">
    <property type="nucleotide sequence ID" value="NZ_JBHTMX010000214.1"/>
</dbReference>
<evidence type="ECO:0000313" key="1">
    <source>
        <dbReference type="EMBL" id="MFD1333374.1"/>
    </source>
</evidence>
<accession>A0ABW3ZAU1</accession>
<name>A0ABW3ZAU1_9HYPH</name>
<comment type="caution">
    <text evidence="1">The sequence shown here is derived from an EMBL/GenBank/DDBJ whole genome shotgun (WGS) entry which is preliminary data.</text>
</comment>
<sequence>RLDPGAFGAGTLARALFDGLPEDAAPDVVVTALGRSEFAGALLRRAGAFAIHIGAPIHLPAEAFDLLVLTEDEAVRTNVAQARTPIAPTPILRADMGPLADDPVWCALIGGDTEGYAYAADDWDRLAHGLDRLARGAPARLRLTTSRRTGAEGEARLKAVLAPSPALVEAVWHGEAPRPVVGAFLKPSRAAFCTEDSRSMIAVAIAAGRPVYALRPERTAPEPRHAAYLARQEAARRLRRVALGELDGIDVERDVQDWFRPLEACWSETLIETLFAHPAFQVRLPAAD</sequence>
<proteinExistence type="predicted"/>
<dbReference type="Pfam" id="PF06258">
    <property type="entry name" value="Mito_fiss_Elm1"/>
    <property type="match status" value="1"/>
</dbReference>
<keyword evidence="2" id="KW-1185">Reference proteome</keyword>
<dbReference type="Proteomes" id="UP001597171">
    <property type="component" value="Unassembled WGS sequence"/>
</dbReference>
<reference evidence="2" key="1">
    <citation type="journal article" date="2019" name="Int. J. Syst. Evol. Microbiol.">
        <title>The Global Catalogue of Microorganisms (GCM) 10K type strain sequencing project: providing services to taxonomists for standard genome sequencing and annotation.</title>
        <authorList>
            <consortium name="The Broad Institute Genomics Platform"/>
            <consortium name="The Broad Institute Genome Sequencing Center for Infectious Disease"/>
            <person name="Wu L."/>
            <person name="Ma J."/>
        </authorList>
    </citation>
    <scope>NUCLEOTIDE SEQUENCE [LARGE SCALE GENOMIC DNA]</scope>
    <source>
        <strain evidence="2">CCUG 61696</strain>
    </source>
</reference>
<feature type="non-terminal residue" evidence="1">
    <location>
        <position position="1"/>
    </location>
</feature>
<gene>
    <name evidence="1" type="ORF">ACFQ4O_15350</name>
</gene>